<comment type="caution">
    <text evidence="1">The sequence shown here is derived from an EMBL/GenBank/DDBJ whole genome shotgun (WGS) entry which is preliminary data.</text>
</comment>
<dbReference type="AlphaFoldDB" id="A0A0F9MLS0"/>
<reference evidence="1" key="1">
    <citation type="journal article" date="2015" name="Nature">
        <title>Complex archaea that bridge the gap between prokaryotes and eukaryotes.</title>
        <authorList>
            <person name="Spang A."/>
            <person name="Saw J.H."/>
            <person name="Jorgensen S.L."/>
            <person name="Zaremba-Niedzwiedzka K."/>
            <person name="Martijn J."/>
            <person name="Lind A.E."/>
            <person name="van Eijk R."/>
            <person name="Schleper C."/>
            <person name="Guy L."/>
            <person name="Ettema T.J."/>
        </authorList>
    </citation>
    <scope>NUCLEOTIDE SEQUENCE</scope>
</reference>
<protein>
    <submittedName>
        <fullName evidence="1">Uncharacterized protein</fullName>
    </submittedName>
</protein>
<evidence type="ECO:0000313" key="1">
    <source>
        <dbReference type="EMBL" id="KKN00297.1"/>
    </source>
</evidence>
<sequence>MKHKKLTYRQKFKEYHQEDMWERFLTWLEKLNHKRSKKNDT</sequence>
<dbReference type="EMBL" id="LAZR01005393">
    <property type="protein sequence ID" value="KKN00297.1"/>
    <property type="molecule type" value="Genomic_DNA"/>
</dbReference>
<accession>A0A0F9MLS0</accession>
<name>A0A0F9MLS0_9ZZZZ</name>
<organism evidence="1">
    <name type="scientific">marine sediment metagenome</name>
    <dbReference type="NCBI Taxonomy" id="412755"/>
    <lineage>
        <taxon>unclassified sequences</taxon>
        <taxon>metagenomes</taxon>
        <taxon>ecological metagenomes</taxon>
    </lineage>
</organism>
<gene>
    <name evidence="1" type="ORF">LCGC14_1139200</name>
</gene>
<proteinExistence type="predicted"/>